<evidence type="ECO:0000256" key="6">
    <source>
        <dbReference type="ARBA" id="ARBA00022741"/>
    </source>
</evidence>
<keyword evidence="7 11" id="KW-0067">ATP-binding</keyword>
<dbReference type="CDD" id="cd03257">
    <property type="entry name" value="ABC_NikE_OppD_transporters"/>
    <property type="match status" value="2"/>
</dbReference>
<dbReference type="RefSeq" id="WP_183752546.1">
    <property type="nucleotide sequence ID" value="NZ_JACICC010000004.1"/>
</dbReference>
<keyword evidence="8" id="KW-1278">Translocase</keyword>
<dbReference type="InterPro" id="IPR003593">
    <property type="entry name" value="AAA+_ATPase"/>
</dbReference>
<dbReference type="Pfam" id="PF00005">
    <property type="entry name" value="ABC_tran"/>
    <property type="match status" value="2"/>
</dbReference>
<comment type="similarity">
    <text evidence="2">Belongs to the ABC transporter superfamily.</text>
</comment>
<dbReference type="GO" id="GO:0005886">
    <property type="term" value="C:plasma membrane"/>
    <property type="evidence" value="ECO:0007669"/>
    <property type="project" value="UniProtKB-SubCell"/>
</dbReference>
<gene>
    <name evidence="11" type="ORF">FHS81_002046</name>
</gene>
<dbReference type="SUPFAM" id="SSF52540">
    <property type="entry name" value="P-loop containing nucleoside triphosphate hydrolases"/>
    <property type="match status" value="2"/>
</dbReference>
<keyword evidence="4" id="KW-1003">Cell membrane</keyword>
<dbReference type="AlphaFoldDB" id="A0A7W6EHA6"/>
<dbReference type="Pfam" id="PF08352">
    <property type="entry name" value="oligo_HPY"/>
    <property type="match status" value="2"/>
</dbReference>
<evidence type="ECO:0000313" key="11">
    <source>
        <dbReference type="EMBL" id="MBB3809958.1"/>
    </source>
</evidence>
<proteinExistence type="inferred from homology"/>
<evidence type="ECO:0000256" key="2">
    <source>
        <dbReference type="ARBA" id="ARBA00005417"/>
    </source>
</evidence>
<dbReference type="InterPro" id="IPR050388">
    <property type="entry name" value="ABC_Ni/Peptide_Import"/>
</dbReference>
<dbReference type="PANTHER" id="PTHR43297:SF14">
    <property type="entry name" value="ATPASE AAA-TYPE CORE DOMAIN-CONTAINING PROTEIN"/>
    <property type="match status" value="1"/>
</dbReference>
<evidence type="ECO:0000313" key="12">
    <source>
        <dbReference type="Proteomes" id="UP000537592"/>
    </source>
</evidence>
<evidence type="ECO:0000259" key="10">
    <source>
        <dbReference type="PROSITE" id="PS50893"/>
    </source>
</evidence>
<dbReference type="GO" id="GO:0055085">
    <property type="term" value="P:transmembrane transport"/>
    <property type="evidence" value="ECO:0007669"/>
    <property type="project" value="UniProtKB-ARBA"/>
</dbReference>
<dbReference type="PROSITE" id="PS50893">
    <property type="entry name" value="ABC_TRANSPORTER_2"/>
    <property type="match status" value="2"/>
</dbReference>
<dbReference type="GO" id="GO:0016887">
    <property type="term" value="F:ATP hydrolysis activity"/>
    <property type="evidence" value="ECO:0007669"/>
    <property type="project" value="InterPro"/>
</dbReference>
<dbReference type="NCBIfam" id="NF008453">
    <property type="entry name" value="PRK11308.1"/>
    <property type="match status" value="2"/>
</dbReference>
<evidence type="ECO:0000256" key="7">
    <source>
        <dbReference type="ARBA" id="ARBA00022840"/>
    </source>
</evidence>
<comment type="subcellular location">
    <subcellularLocation>
        <location evidence="1">Cell inner membrane</location>
        <topology evidence="1">Peripheral membrane protein</topology>
    </subcellularLocation>
</comment>
<dbReference type="EMBL" id="JACICC010000004">
    <property type="protein sequence ID" value="MBB3809958.1"/>
    <property type="molecule type" value="Genomic_DNA"/>
</dbReference>
<dbReference type="Proteomes" id="UP000537592">
    <property type="component" value="Unassembled WGS sequence"/>
</dbReference>
<dbReference type="NCBIfam" id="NF007739">
    <property type="entry name" value="PRK10419.1"/>
    <property type="match status" value="2"/>
</dbReference>
<evidence type="ECO:0000256" key="5">
    <source>
        <dbReference type="ARBA" id="ARBA00022519"/>
    </source>
</evidence>
<keyword evidence="5" id="KW-0997">Cell inner membrane</keyword>
<evidence type="ECO:0000256" key="4">
    <source>
        <dbReference type="ARBA" id="ARBA00022475"/>
    </source>
</evidence>
<name>A0A7W6EHA6_9HYPH</name>
<dbReference type="InterPro" id="IPR003439">
    <property type="entry name" value="ABC_transporter-like_ATP-bd"/>
</dbReference>
<dbReference type="GO" id="GO:0005524">
    <property type="term" value="F:ATP binding"/>
    <property type="evidence" value="ECO:0007669"/>
    <property type="project" value="UniProtKB-KW"/>
</dbReference>
<keyword evidence="12" id="KW-1185">Reference proteome</keyword>
<comment type="caution">
    <text evidence="11">The sequence shown here is derived from an EMBL/GenBank/DDBJ whole genome shotgun (WGS) entry which is preliminary data.</text>
</comment>
<evidence type="ECO:0000256" key="3">
    <source>
        <dbReference type="ARBA" id="ARBA00022448"/>
    </source>
</evidence>
<dbReference type="InterPro" id="IPR017871">
    <property type="entry name" value="ABC_transporter-like_CS"/>
</dbReference>
<dbReference type="Gene3D" id="3.40.50.300">
    <property type="entry name" value="P-loop containing nucleotide triphosphate hydrolases"/>
    <property type="match status" value="2"/>
</dbReference>
<keyword evidence="9" id="KW-0472">Membrane</keyword>
<dbReference type="PANTHER" id="PTHR43297">
    <property type="entry name" value="OLIGOPEPTIDE TRANSPORT ATP-BINDING PROTEIN APPD"/>
    <property type="match status" value="1"/>
</dbReference>
<dbReference type="GO" id="GO:0015833">
    <property type="term" value="P:peptide transport"/>
    <property type="evidence" value="ECO:0007669"/>
    <property type="project" value="InterPro"/>
</dbReference>
<protein>
    <submittedName>
        <fullName evidence="11">Peptide/nickel transport system ATP-binding protein</fullName>
    </submittedName>
</protein>
<reference evidence="11 12" key="1">
    <citation type="submission" date="2020-08" db="EMBL/GenBank/DDBJ databases">
        <title>Genomic Encyclopedia of Type Strains, Phase IV (KMG-IV): sequencing the most valuable type-strain genomes for metagenomic binning, comparative biology and taxonomic classification.</title>
        <authorList>
            <person name="Goeker M."/>
        </authorList>
    </citation>
    <scope>NUCLEOTIDE SEQUENCE [LARGE SCALE GENOMIC DNA]</scope>
    <source>
        <strain evidence="11 12">DSM 28760</strain>
    </source>
</reference>
<dbReference type="InterPro" id="IPR013563">
    <property type="entry name" value="Oligopep_ABC_C"/>
</dbReference>
<feature type="domain" description="ABC transporter" evidence="10">
    <location>
        <begin position="291"/>
        <end position="541"/>
    </location>
</feature>
<feature type="domain" description="ABC transporter" evidence="10">
    <location>
        <begin position="19"/>
        <end position="271"/>
    </location>
</feature>
<evidence type="ECO:0000256" key="8">
    <source>
        <dbReference type="ARBA" id="ARBA00022967"/>
    </source>
</evidence>
<accession>A0A7W6EHA6</accession>
<evidence type="ECO:0000256" key="1">
    <source>
        <dbReference type="ARBA" id="ARBA00004417"/>
    </source>
</evidence>
<keyword evidence="6" id="KW-0547">Nucleotide-binding</keyword>
<dbReference type="SMART" id="SM00382">
    <property type="entry name" value="AAA"/>
    <property type="match status" value="2"/>
</dbReference>
<dbReference type="PROSITE" id="PS00211">
    <property type="entry name" value="ABC_TRANSPORTER_1"/>
    <property type="match status" value="2"/>
</dbReference>
<sequence>MNQTESSADAARSAQQPVLTIDKLSVALVGEHGPGRPVVKSLSFDVKAGETVCIVGESGSGKSVTSLAVMGLLPKDSLTPTGGRILLEGENLLEASQRRLRDLRTTGMAMVFQEPMTALNPVQRVGEQVDEVLRLHTKLGREERRKRVIAMLESVHLPDVERIYRSYPHELSGGQRQRIVIAMALILKPRLLIADEPTTALDVTTQKQILALIKELQTEQGTAVIFITHDFGVVAEIADRIVVMNQGSVVETGTRDEILAHPKQDYTRMLVSSVPSLIPHHRTQPTGETVLTVKALTKYYGSSKSWFGGATASGTPAAQDVDLILRRGEVVGVVGESGSGKSTVARCVMRLIDPNSGEINLNGTDIATMGRGALMPMRKRIQIVFQDPYRSLNPRRRVGESIIEGLLNYNVSRAEAESKARHALKTVGLPEDVYDRYPHQFSGGQRQRICIARALVMEPDVLVADEAVSALDVSVQAQVLALLDEVRERVGVGVLFITHDLRVAAQICDTIIVMQRGRIVEQGTAVEVLTKPRESYTRALIEAAPGRHWDFQHFRAVA</sequence>
<dbReference type="InterPro" id="IPR027417">
    <property type="entry name" value="P-loop_NTPase"/>
</dbReference>
<evidence type="ECO:0000256" key="9">
    <source>
        <dbReference type="ARBA" id="ARBA00023136"/>
    </source>
</evidence>
<dbReference type="FunFam" id="3.40.50.300:FF:000016">
    <property type="entry name" value="Oligopeptide ABC transporter ATP-binding component"/>
    <property type="match status" value="1"/>
</dbReference>
<organism evidence="11 12">
    <name type="scientific">Pseudochelatococcus contaminans</name>
    <dbReference type="NCBI Taxonomy" id="1538103"/>
    <lineage>
        <taxon>Bacteria</taxon>
        <taxon>Pseudomonadati</taxon>
        <taxon>Pseudomonadota</taxon>
        <taxon>Alphaproteobacteria</taxon>
        <taxon>Hyphomicrobiales</taxon>
        <taxon>Chelatococcaceae</taxon>
        <taxon>Pseudochelatococcus</taxon>
    </lineage>
</organism>
<keyword evidence="3" id="KW-0813">Transport</keyword>